<evidence type="ECO:0000256" key="2">
    <source>
        <dbReference type="ARBA" id="ARBA00034247"/>
    </source>
</evidence>
<dbReference type="InterPro" id="IPR001638">
    <property type="entry name" value="Solute-binding_3/MltF_N"/>
</dbReference>
<dbReference type="OrthoDB" id="9783076at2"/>
<dbReference type="PANTHER" id="PTHR45138:SF9">
    <property type="entry name" value="DIGUANYLATE CYCLASE DGCM-RELATED"/>
    <property type="match status" value="1"/>
</dbReference>
<dbReference type="GO" id="GO:0043709">
    <property type="term" value="P:cell adhesion involved in single-species biofilm formation"/>
    <property type="evidence" value="ECO:0007669"/>
    <property type="project" value="TreeGrafter"/>
</dbReference>
<dbReference type="RefSeq" id="WP_129088185.1">
    <property type="nucleotide sequence ID" value="NZ_CP053836.1"/>
</dbReference>
<organism evidence="6 7">
    <name type="scientific">Halarcobacter ebronensis</name>
    <dbReference type="NCBI Taxonomy" id="1462615"/>
    <lineage>
        <taxon>Bacteria</taxon>
        <taxon>Pseudomonadati</taxon>
        <taxon>Campylobacterota</taxon>
        <taxon>Epsilonproteobacteria</taxon>
        <taxon>Campylobacterales</taxon>
        <taxon>Arcobacteraceae</taxon>
        <taxon>Halarcobacter</taxon>
    </lineage>
</organism>
<dbReference type="FunFam" id="3.30.70.270:FF:000001">
    <property type="entry name" value="Diguanylate cyclase domain protein"/>
    <property type="match status" value="1"/>
</dbReference>
<keyword evidence="4" id="KW-0732">Signal</keyword>
<dbReference type="PROSITE" id="PS50887">
    <property type="entry name" value="GGDEF"/>
    <property type="match status" value="1"/>
</dbReference>
<gene>
    <name evidence="6" type="ORF">CRV07_13755</name>
</gene>
<dbReference type="Gene3D" id="3.30.70.270">
    <property type="match status" value="1"/>
</dbReference>
<dbReference type="EMBL" id="PDKK01000016">
    <property type="protein sequence ID" value="RXK02405.1"/>
    <property type="molecule type" value="Genomic_DNA"/>
</dbReference>
<dbReference type="Pfam" id="PF00497">
    <property type="entry name" value="SBP_bac_3"/>
    <property type="match status" value="1"/>
</dbReference>
<sequence>MKKLFILLFFVLLSILEASSDQKVYKVAMLKDWKPYYFINKNNKVDGYAVELFERIAKNKNIKYEYVILNNFKEALRYFKEGKVDIIPNIGITKNREELFLFTQTTDTFFVNIYKREDATFINRIEDLKNRRVGVIATNVCNKLINSDISTKKVQFNHFWELVSALKAEQIDAFCYPLPLVRSHIDDPEIVPLKMSLKEIQRGVGISKQYLFLLPILDEAITELKLSGELEKIYDKWFKKESFIQLSMQETIFIIVTVMGASFSILLLIFYYLSKKKWLVTKVMLEEEIRKKTNILRIQNKRLKVIHKRLKEQTYKDALTKIYNRKFFNEKIVELFSFYKRYKYTFSFMIFDIDDFKIVNDTYGHVIGDKVLIELTKLVTNKIRVNDYFFRVGGEEFVLLLSETNIEEAKEVAEKIREIIETQLKIIKDKKITISIGLTEVMENDNSETIYKRADELLYLAKKSGKNRVVDCN</sequence>
<dbReference type="InterPro" id="IPR050469">
    <property type="entry name" value="Diguanylate_Cyclase"/>
</dbReference>
<protein>
    <recommendedName>
        <fullName evidence="1">diguanylate cyclase</fullName>
        <ecNumber evidence="1">2.7.7.65</ecNumber>
    </recommendedName>
</protein>
<keyword evidence="3" id="KW-0812">Transmembrane</keyword>
<feature type="signal peptide" evidence="4">
    <location>
        <begin position="1"/>
        <end position="20"/>
    </location>
</feature>
<feature type="transmembrane region" description="Helical" evidence="3">
    <location>
        <begin position="252"/>
        <end position="273"/>
    </location>
</feature>
<dbReference type="PANTHER" id="PTHR45138">
    <property type="entry name" value="REGULATORY COMPONENTS OF SENSORY TRANSDUCTION SYSTEM"/>
    <property type="match status" value="1"/>
</dbReference>
<proteinExistence type="predicted"/>
<keyword evidence="3" id="KW-1133">Transmembrane helix</keyword>
<dbReference type="SUPFAM" id="SSF53850">
    <property type="entry name" value="Periplasmic binding protein-like II"/>
    <property type="match status" value="1"/>
</dbReference>
<dbReference type="GO" id="GO:0052621">
    <property type="term" value="F:diguanylate cyclase activity"/>
    <property type="evidence" value="ECO:0007669"/>
    <property type="project" value="UniProtKB-EC"/>
</dbReference>
<dbReference type="SMART" id="SM00267">
    <property type="entry name" value="GGDEF"/>
    <property type="match status" value="1"/>
</dbReference>
<dbReference type="AlphaFoldDB" id="A0A4Q1AI44"/>
<keyword evidence="3" id="KW-0472">Membrane</keyword>
<keyword evidence="7" id="KW-1185">Reference proteome</keyword>
<evidence type="ECO:0000313" key="7">
    <source>
        <dbReference type="Proteomes" id="UP000289758"/>
    </source>
</evidence>
<dbReference type="SMART" id="SM00062">
    <property type="entry name" value="PBPb"/>
    <property type="match status" value="1"/>
</dbReference>
<dbReference type="GO" id="GO:1902201">
    <property type="term" value="P:negative regulation of bacterial-type flagellum-dependent cell motility"/>
    <property type="evidence" value="ECO:0007669"/>
    <property type="project" value="TreeGrafter"/>
</dbReference>
<dbReference type="InterPro" id="IPR043128">
    <property type="entry name" value="Rev_trsase/Diguanyl_cyclase"/>
</dbReference>
<dbReference type="InterPro" id="IPR029787">
    <property type="entry name" value="Nucleotide_cyclase"/>
</dbReference>
<feature type="domain" description="GGDEF" evidence="5">
    <location>
        <begin position="344"/>
        <end position="473"/>
    </location>
</feature>
<evidence type="ECO:0000259" key="5">
    <source>
        <dbReference type="PROSITE" id="PS50887"/>
    </source>
</evidence>
<evidence type="ECO:0000313" key="6">
    <source>
        <dbReference type="EMBL" id="RXK02405.1"/>
    </source>
</evidence>
<evidence type="ECO:0000256" key="1">
    <source>
        <dbReference type="ARBA" id="ARBA00012528"/>
    </source>
</evidence>
<feature type="chain" id="PRO_5020779467" description="diguanylate cyclase" evidence="4">
    <location>
        <begin position="21"/>
        <end position="473"/>
    </location>
</feature>
<name>A0A4Q1AI44_9BACT</name>
<comment type="caution">
    <text evidence="6">The sequence shown here is derived from an EMBL/GenBank/DDBJ whole genome shotgun (WGS) entry which is preliminary data.</text>
</comment>
<dbReference type="EC" id="2.7.7.65" evidence="1"/>
<evidence type="ECO:0000256" key="3">
    <source>
        <dbReference type="SAM" id="Phobius"/>
    </source>
</evidence>
<dbReference type="Proteomes" id="UP000289758">
    <property type="component" value="Unassembled WGS sequence"/>
</dbReference>
<dbReference type="NCBIfam" id="TIGR00254">
    <property type="entry name" value="GGDEF"/>
    <property type="match status" value="1"/>
</dbReference>
<dbReference type="Gene3D" id="3.40.190.10">
    <property type="entry name" value="Periplasmic binding protein-like II"/>
    <property type="match status" value="2"/>
</dbReference>
<dbReference type="CDD" id="cd01949">
    <property type="entry name" value="GGDEF"/>
    <property type="match status" value="1"/>
</dbReference>
<dbReference type="Pfam" id="PF00990">
    <property type="entry name" value="GGDEF"/>
    <property type="match status" value="1"/>
</dbReference>
<dbReference type="InterPro" id="IPR000160">
    <property type="entry name" value="GGDEF_dom"/>
</dbReference>
<comment type="catalytic activity">
    <reaction evidence="2">
        <text>2 GTP = 3',3'-c-di-GMP + 2 diphosphate</text>
        <dbReference type="Rhea" id="RHEA:24898"/>
        <dbReference type="ChEBI" id="CHEBI:33019"/>
        <dbReference type="ChEBI" id="CHEBI:37565"/>
        <dbReference type="ChEBI" id="CHEBI:58805"/>
        <dbReference type="EC" id="2.7.7.65"/>
    </reaction>
</comment>
<dbReference type="GO" id="GO:0005886">
    <property type="term" value="C:plasma membrane"/>
    <property type="evidence" value="ECO:0007669"/>
    <property type="project" value="TreeGrafter"/>
</dbReference>
<evidence type="ECO:0000256" key="4">
    <source>
        <dbReference type="SAM" id="SignalP"/>
    </source>
</evidence>
<reference evidence="6 7" key="1">
    <citation type="submission" date="2017-10" db="EMBL/GenBank/DDBJ databases">
        <title>Genomics of the genus Arcobacter.</title>
        <authorList>
            <person name="Perez-Cataluna A."/>
            <person name="Figueras M.J."/>
        </authorList>
    </citation>
    <scope>NUCLEOTIDE SEQUENCE [LARGE SCALE GENOMIC DNA]</scope>
    <source>
        <strain evidence="6 7">CECT 8441</strain>
    </source>
</reference>
<accession>A0A4Q1AI44</accession>
<dbReference type="SUPFAM" id="SSF55073">
    <property type="entry name" value="Nucleotide cyclase"/>
    <property type="match status" value="1"/>
</dbReference>